<dbReference type="InterPro" id="IPR001646">
    <property type="entry name" value="5peptide_repeat"/>
</dbReference>
<dbReference type="PANTHER" id="PTHR14136:SF17">
    <property type="entry name" value="BTB_POZ DOMAIN-CONTAINING PROTEIN KCTD9"/>
    <property type="match status" value="1"/>
</dbReference>
<protein>
    <submittedName>
        <fullName evidence="1">Pentapeptide repeat-containing protein</fullName>
    </submittedName>
</protein>
<dbReference type="Gene3D" id="2.160.20.80">
    <property type="entry name" value="E3 ubiquitin-protein ligase SopA"/>
    <property type="match status" value="2"/>
</dbReference>
<evidence type="ECO:0000313" key="1">
    <source>
        <dbReference type="EMBL" id="MFC6706673.1"/>
    </source>
</evidence>
<keyword evidence="2" id="KW-1185">Reference proteome</keyword>
<accession>A0ABW2AIU5</accession>
<dbReference type="EMBL" id="JBHSWH010000001">
    <property type="protein sequence ID" value="MFC6706673.1"/>
    <property type="molecule type" value="Genomic_DNA"/>
</dbReference>
<reference evidence="2" key="1">
    <citation type="journal article" date="2019" name="Int. J. Syst. Evol. Microbiol.">
        <title>The Global Catalogue of Microorganisms (GCM) 10K type strain sequencing project: providing services to taxonomists for standard genome sequencing and annotation.</title>
        <authorList>
            <consortium name="The Broad Institute Genomics Platform"/>
            <consortium name="The Broad Institute Genome Sequencing Center for Infectious Disease"/>
            <person name="Wu L."/>
            <person name="Ma J."/>
        </authorList>
    </citation>
    <scope>NUCLEOTIDE SEQUENCE [LARGE SCALE GENOMIC DNA]</scope>
    <source>
        <strain evidence="2">CCUG 58127</strain>
    </source>
</reference>
<dbReference type="PANTHER" id="PTHR14136">
    <property type="entry name" value="BTB_POZ DOMAIN-CONTAINING PROTEIN KCTD9"/>
    <property type="match status" value="1"/>
</dbReference>
<evidence type="ECO:0000313" key="2">
    <source>
        <dbReference type="Proteomes" id="UP001596298"/>
    </source>
</evidence>
<sequence>MPFPVLAADWSYLDLTGANITQIPSAIRHLVADHALLPNGLRLEGVDLTGASFVSTRMYEVQLQGANLQGATLRNALLRGAKLSGANLTLANLDSAYLIAEGAPLVSPPGASLGVEPGAALRDKLEAAVVTDAFLFNTILNGAHCDGVDFSGSLFVTAAAVSGSQSASAVGATMNFTKFDGCSVVLAAFNGSQLSAASFAAADLTGASFQDNGATATSLTPSSDPTHTPASVYTAHLEGTNFSGANMDGLNMREATVSTSGGDFEKIYSGFGGVKVPVAFHYGPTQLGTTTSNTTCPAGNNGPCSL</sequence>
<proteinExistence type="predicted"/>
<gene>
    <name evidence="1" type="ORF">ACFQDH_15760</name>
</gene>
<dbReference type="InterPro" id="IPR051082">
    <property type="entry name" value="Pentapeptide-BTB/POZ_domain"/>
</dbReference>
<dbReference type="Pfam" id="PF00805">
    <property type="entry name" value="Pentapeptide"/>
    <property type="match status" value="2"/>
</dbReference>
<comment type="caution">
    <text evidence="1">The sequence shown here is derived from an EMBL/GenBank/DDBJ whole genome shotgun (WGS) entry which is preliminary data.</text>
</comment>
<dbReference type="Proteomes" id="UP001596298">
    <property type="component" value="Unassembled WGS sequence"/>
</dbReference>
<name>A0ABW2AIU5_9MICO</name>
<organism evidence="1 2">
    <name type="scientific">Flexivirga alba</name>
    <dbReference type="NCBI Taxonomy" id="702742"/>
    <lineage>
        <taxon>Bacteria</taxon>
        <taxon>Bacillati</taxon>
        <taxon>Actinomycetota</taxon>
        <taxon>Actinomycetes</taxon>
        <taxon>Micrococcales</taxon>
        <taxon>Dermacoccaceae</taxon>
        <taxon>Flexivirga</taxon>
    </lineage>
</organism>
<dbReference type="SUPFAM" id="SSF141571">
    <property type="entry name" value="Pentapeptide repeat-like"/>
    <property type="match status" value="1"/>
</dbReference>